<dbReference type="InterPro" id="IPR002016">
    <property type="entry name" value="Haem_peroxidase"/>
</dbReference>
<organism evidence="2 3">
    <name type="scientific">Kingdonia uniflora</name>
    <dbReference type="NCBI Taxonomy" id="39325"/>
    <lineage>
        <taxon>Eukaryota</taxon>
        <taxon>Viridiplantae</taxon>
        <taxon>Streptophyta</taxon>
        <taxon>Embryophyta</taxon>
        <taxon>Tracheophyta</taxon>
        <taxon>Spermatophyta</taxon>
        <taxon>Magnoliopsida</taxon>
        <taxon>Ranunculales</taxon>
        <taxon>Circaeasteraceae</taxon>
        <taxon>Kingdonia</taxon>
    </lineage>
</organism>
<dbReference type="PROSITE" id="PS50873">
    <property type="entry name" value="PEROXIDASE_4"/>
    <property type="match status" value="1"/>
</dbReference>
<evidence type="ECO:0000313" key="3">
    <source>
        <dbReference type="Proteomes" id="UP000541444"/>
    </source>
</evidence>
<protein>
    <recommendedName>
        <fullName evidence="1">Plant heme peroxidase family profile domain-containing protein</fullName>
    </recommendedName>
</protein>
<reference evidence="2 3" key="1">
    <citation type="journal article" date="2020" name="IScience">
        <title>Genome Sequencing of the Endangered Kingdonia uniflora (Circaeasteraceae, Ranunculales) Reveals Potential Mechanisms of Evolutionary Specialization.</title>
        <authorList>
            <person name="Sun Y."/>
            <person name="Deng T."/>
            <person name="Zhang A."/>
            <person name="Moore M.J."/>
            <person name="Landis J.B."/>
            <person name="Lin N."/>
            <person name="Zhang H."/>
            <person name="Zhang X."/>
            <person name="Huang J."/>
            <person name="Zhang X."/>
            <person name="Sun H."/>
            <person name="Wang H."/>
        </authorList>
    </citation>
    <scope>NUCLEOTIDE SEQUENCE [LARGE SCALE GENOMIC DNA]</scope>
    <source>
        <strain evidence="2">TB1705</strain>
        <tissue evidence="2">Leaf</tissue>
    </source>
</reference>
<proteinExistence type="predicted"/>
<dbReference type="SUPFAM" id="SSF48113">
    <property type="entry name" value="Heme-dependent peroxidases"/>
    <property type="match status" value="1"/>
</dbReference>
<dbReference type="GO" id="GO:0020037">
    <property type="term" value="F:heme binding"/>
    <property type="evidence" value="ECO:0007669"/>
    <property type="project" value="InterPro"/>
</dbReference>
<dbReference type="AlphaFoldDB" id="A0A7J7NLF3"/>
<sequence length="82" mass="8957">MHKPYRVNEGLFVSDAALLTNNGASKTVDELLDLQDFLTEFSQTMKRMSAIEVLTGTDGEIRKKCSVVNSAAATSSKLVFSE</sequence>
<dbReference type="InterPro" id="IPR010255">
    <property type="entry name" value="Haem_peroxidase_sf"/>
</dbReference>
<keyword evidence="3" id="KW-1185">Reference proteome</keyword>
<gene>
    <name evidence="2" type="ORF">GIB67_011412</name>
</gene>
<dbReference type="GO" id="GO:0004601">
    <property type="term" value="F:peroxidase activity"/>
    <property type="evidence" value="ECO:0007669"/>
    <property type="project" value="InterPro"/>
</dbReference>
<name>A0A7J7NLF3_9MAGN</name>
<dbReference type="OrthoDB" id="2113341at2759"/>
<comment type="caution">
    <text evidence="2">The sequence shown here is derived from an EMBL/GenBank/DDBJ whole genome shotgun (WGS) entry which is preliminary data.</text>
</comment>
<evidence type="ECO:0000259" key="1">
    <source>
        <dbReference type="PROSITE" id="PS50873"/>
    </source>
</evidence>
<dbReference type="Gene3D" id="1.10.420.10">
    <property type="entry name" value="Peroxidase, domain 2"/>
    <property type="match status" value="1"/>
</dbReference>
<dbReference type="Proteomes" id="UP000541444">
    <property type="component" value="Unassembled WGS sequence"/>
</dbReference>
<evidence type="ECO:0000313" key="2">
    <source>
        <dbReference type="EMBL" id="KAF6168027.1"/>
    </source>
</evidence>
<accession>A0A7J7NLF3</accession>
<feature type="domain" description="Plant heme peroxidase family profile" evidence="1">
    <location>
        <begin position="1"/>
        <end position="69"/>
    </location>
</feature>
<dbReference type="EMBL" id="JACGCM010000704">
    <property type="protein sequence ID" value="KAF6168027.1"/>
    <property type="molecule type" value="Genomic_DNA"/>
</dbReference>
<dbReference type="GO" id="GO:0006979">
    <property type="term" value="P:response to oxidative stress"/>
    <property type="evidence" value="ECO:0007669"/>
    <property type="project" value="InterPro"/>
</dbReference>